<evidence type="ECO:0000256" key="1">
    <source>
        <dbReference type="SAM" id="Phobius"/>
    </source>
</evidence>
<dbReference type="EMBL" id="JTLV02000001">
    <property type="protein sequence ID" value="PQM31516.1"/>
    <property type="molecule type" value="Genomic_DNA"/>
</dbReference>
<keyword evidence="3" id="KW-1185">Reference proteome</keyword>
<evidence type="ECO:0000313" key="3">
    <source>
        <dbReference type="Proteomes" id="UP000031565"/>
    </source>
</evidence>
<comment type="caution">
    <text evidence="2">The sequence shown here is derived from an EMBL/GenBank/DDBJ whole genome shotgun (WGS) entry which is preliminary data.</text>
</comment>
<protein>
    <submittedName>
        <fullName evidence="2">Uncharacterized protein</fullName>
    </submittedName>
</protein>
<name>A0A2P6FDI0_9MOLU</name>
<keyword evidence="1" id="KW-1133">Transmembrane helix</keyword>
<dbReference type="STRING" id="2138.SMSRO_v1c12780"/>
<feature type="transmembrane region" description="Helical" evidence="1">
    <location>
        <begin position="147"/>
        <end position="167"/>
    </location>
</feature>
<evidence type="ECO:0000313" key="2">
    <source>
        <dbReference type="EMBL" id="PQM31516.1"/>
    </source>
</evidence>
<dbReference type="OrthoDB" id="397686at2"/>
<keyword evidence="1" id="KW-0812">Transmembrane</keyword>
<accession>A0A2P6FDI0</accession>
<keyword evidence="1" id="KW-0472">Membrane</keyword>
<dbReference type="RefSeq" id="WP_040093623.1">
    <property type="nucleotide sequence ID" value="NZ_CM020866.1"/>
</dbReference>
<dbReference type="Proteomes" id="UP000031565">
    <property type="component" value="Unassembled WGS sequence"/>
</dbReference>
<organism evidence="2 3">
    <name type="scientific">Spiroplasma poulsonii</name>
    <dbReference type="NCBI Taxonomy" id="2138"/>
    <lineage>
        <taxon>Bacteria</taxon>
        <taxon>Bacillati</taxon>
        <taxon>Mycoplasmatota</taxon>
        <taxon>Mollicutes</taxon>
        <taxon>Entomoplasmatales</taxon>
        <taxon>Spiroplasmataceae</taxon>
        <taxon>Spiroplasma</taxon>
    </lineage>
</organism>
<reference evidence="2 3" key="1">
    <citation type="journal article" date="2015" name="MBio">
        <title>Genome sequence of the Drosophila melanogaster male-killing Spiroplasma strain MSRO endosymbiont.</title>
        <authorList>
            <person name="Paredes J.C."/>
            <person name="Herren J.K."/>
            <person name="Schupfer F."/>
            <person name="Marin R."/>
            <person name="Claverol S."/>
            <person name="Kuo C.H."/>
            <person name="Lemaitre B."/>
            <person name="Beven L."/>
        </authorList>
    </citation>
    <scope>NUCLEOTIDE SEQUENCE [LARGE SCALE GENOMIC DNA]</scope>
    <source>
        <strain evidence="2 3">MSRO</strain>
    </source>
</reference>
<sequence>MTGDNFKYFLAGFLFSPDTPLVNQADQTEAFTRYDFYRIPGTDQIWSSSLAFIVFSAKGFNNYLKSGISQEYQMGWWSSPNIFTALDHEMGHAVDVYYGMVTSAPTNAAKKFSNILNELGIKGEYSGNVFGYDNIINYNTKASAMKIALIVIFGVFCVSIIIAIIWSTARRKATRKKTDE</sequence>
<proteinExistence type="predicted"/>
<dbReference type="AlphaFoldDB" id="A0A2P6FDI0"/>
<gene>
    <name evidence="2" type="ORF">SMSRO_SF013530</name>
</gene>